<keyword evidence="2" id="KW-0238">DNA-binding</keyword>
<dbReference type="InterPro" id="IPR016032">
    <property type="entry name" value="Sig_transdc_resp-reg_C-effctor"/>
</dbReference>
<name>A0A7Z0WY07_9BACI</name>
<dbReference type="Proteomes" id="UP000185604">
    <property type="component" value="Unassembled WGS sequence"/>
</dbReference>
<dbReference type="InterPro" id="IPR000792">
    <property type="entry name" value="Tscrpt_reg_LuxR_C"/>
</dbReference>
<organism evidence="5 6">
    <name type="scientific">Bacillus paralicheniformis</name>
    <dbReference type="NCBI Taxonomy" id="1648923"/>
    <lineage>
        <taxon>Bacteria</taxon>
        <taxon>Bacillati</taxon>
        <taxon>Bacillota</taxon>
        <taxon>Bacilli</taxon>
        <taxon>Bacillales</taxon>
        <taxon>Bacillaceae</taxon>
        <taxon>Bacillus</taxon>
    </lineage>
</organism>
<dbReference type="SUPFAM" id="SSF46894">
    <property type="entry name" value="C-terminal effector domain of the bipartite response regulators"/>
    <property type="match status" value="1"/>
</dbReference>
<dbReference type="GO" id="GO:0003677">
    <property type="term" value="F:DNA binding"/>
    <property type="evidence" value="ECO:0007669"/>
    <property type="project" value="UniProtKB-KW"/>
</dbReference>
<dbReference type="EMBL" id="LKPO01000013">
    <property type="protein sequence ID" value="OLF93811.1"/>
    <property type="molecule type" value="Genomic_DNA"/>
</dbReference>
<dbReference type="PANTHER" id="PTHR44688">
    <property type="entry name" value="DNA-BINDING TRANSCRIPTIONAL ACTIVATOR DEVR_DOSR"/>
    <property type="match status" value="1"/>
</dbReference>
<sequence length="348" mass="38631">MNRPLKDILNELQRTTRSSPQYIEAMLSALKQAIPFDASCCTAVDPKTLLSIGAVTDDQIEAIHPQLFELEYTQEDVNRFEALIQTRQTAAILSESVKGDFRQSKRYSNILGPAGYEDELRAVLLSKGACRGYLTLLRKRGQPLFTEKDKSLLASLAPLIGRHLQQFRHHLSKKDVFHMKHVGGILILSEDLQPLSCNRAALHWLNILRGWERIGSDAVPRPVRAVCTRAAAETADPAKTVISIPGHSCLSIKASRLDGFGPSGQIAVSFEPASPAETIPLIAEAYSLSDREKDIVYRVIRGLSTKAIGDELHISAYTVQDHLKSIFLKTGAGNRRELMWKLLDDVLE</sequence>
<reference evidence="5 6" key="1">
    <citation type="journal article" date="2016" name="Front. Microbiol.">
        <title>High-Level Heat Resistance of Spores of Bacillus amyloliquefaciens and Bacillus licheniformis Results from the Presence of a spoVA Operon in a Tn1546 Transposon.</title>
        <authorList>
            <person name="Berendsen E.M."/>
            <person name="Koning R.A."/>
            <person name="Boekhorst J."/>
            <person name="de Jong A."/>
            <person name="Kuipers O.P."/>
            <person name="Wells-Bennik M.H."/>
        </authorList>
    </citation>
    <scope>NUCLEOTIDE SEQUENCE [LARGE SCALE GENOMIC DNA]</scope>
    <source>
        <strain evidence="5 6">B4121</strain>
    </source>
</reference>
<dbReference type="SMART" id="SM00421">
    <property type="entry name" value="HTH_LUXR"/>
    <property type="match status" value="1"/>
</dbReference>
<dbReference type="AlphaFoldDB" id="A0A7Z0WY07"/>
<keyword evidence="1" id="KW-0805">Transcription regulation</keyword>
<dbReference type="GO" id="GO:0006355">
    <property type="term" value="P:regulation of DNA-templated transcription"/>
    <property type="evidence" value="ECO:0007669"/>
    <property type="project" value="InterPro"/>
</dbReference>
<evidence type="ECO:0000256" key="1">
    <source>
        <dbReference type="ARBA" id="ARBA00023015"/>
    </source>
</evidence>
<dbReference type="PROSITE" id="PS50043">
    <property type="entry name" value="HTH_LUXR_2"/>
    <property type="match status" value="1"/>
</dbReference>
<dbReference type="Gene3D" id="1.10.10.10">
    <property type="entry name" value="Winged helix-like DNA-binding domain superfamily/Winged helix DNA-binding domain"/>
    <property type="match status" value="1"/>
</dbReference>
<dbReference type="PRINTS" id="PR00038">
    <property type="entry name" value="HTHLUXR"/>
</dbReference>
<dbReference type="PANTHER" id="PTHR44688:SF16">
    <property type="entry name" value="DNA-BINDING TRANSCRIPTIONAL ACTIVATOR DEVR_DOSR"/>
    <property type="match status" value="1"/>
</dbReference>
<evidence type="ECO:0000256" key="3">
    <source>
        <dbReference type="ARBA" id="ARBA00023163"/>
    </source>
</evidence>
<comment type="caution">
    <text evidence="5">The sequence shown here is derived from an EMBL/GenBank/DDBJ whole genome shotgun (WGS) entry which is preliminary data.</text>
</comment>
<dbReference type="Pfam" id="PF00196">
    <property type="entry name" value="GerE"/>
    <property type="match status" value="1"/>
</dbReference>
<protein>
    <recommendedName>
        <fullName evidence="4">HTH luxR-type domain-containing protein</fullName>
    </recommendedName>
</protein>
<evidence type="ECO:0000256" key="2">
    <source>
        <dbReference type="ARBA" id="ARBA00023125"/>
    </source>
</evidence>
<feature type="domain" description="HTH luxR-type" evidence="4">
    <location>
        <begin position="281"/>
        <end position="346"/>
    </location>
</feature>
<accession>A0A7Z0WY07</accession>
<evidence type="ECO:0000259" key="4">
    <source>
        <dbReference type="PROSITE" id="PS50043"/>
    </source>
</evidence>
<dbReference type="CDD" id="cd06170">
    <property type="entry name" value="LuxR_C_like"/>
    <property type="match status" value="1"/>
</dbReference>
<evidence type="ECO:0000313" key="6">
    <source>
        <dbReference type="Proteomes" id="UP000185604"/>
    </source>
</evidence>
<gene>
    <name evidence="5" type="ORF">B4121_2181</name>
</gene>
<keyword evidence="3" id="KW-0804">Transcription</keyword>
<dbReference type="InterPro" id="IPR036388">
    <property type="entry name" value="WH-like_DNA-bd_sf"/>
</dbReference>
<evidence type="ECO:0000313" key="5">
    <source>
        <dbReference type="EMBL" id="OLF93811.1"/>
    </source>
</evidence>
<proteinExistence type="predicted"/>
<dbReference type="PROSITE" id="PS00622">
    <property type="entry name" value="HTH_LUXR_1"/>
    <property type="match status" value="1"/>
</dbReference>
<dbReference type="SUPFAM" id="SSF55781">
    <property type="entry name" value="GAF domain-like"/>
    <property type="match status" value="1"/>
</dbReference>
<dbReference type="RefSeq" id="WP_234026553.1">
    <property type="nucleotide sequence ID" value="NZ_AP023088.1"/>
</dbReference>
<dbReference type="GeneID" id="69284674"/>